<dbReference type="InterPro" id="IPR002145">
    <property type="entry name" value="CopG"/>
</dbReference>
<dbReference type="GO" id="GO:0006355">
    <property type="term" value="P:regulation of DNA-templated transcription"/>
    <property type="evidence" value="ECO:0007669"/>
    <property type="project" value="InterPro"/>
</dbReference>
<dbReference type="Proteomes" id="UP000244903">
    <property type="component" value="Plasmid unnamed"/>
</dbReference>
<protein>
    <recommendedName>
        <fullName evidence="1">Ribbon-helix-helix protein CopG domain-containing protein</fullName>
    </recommendedName>
</protein>
<proteinExistence type="predicted"/>
<gene>
    <name evidence="2" type="ORF">A6048_17890</name>
</gene>
<sequence length="86" mass="9618">MERKIQGHDISEEQIDQWVDEAEAGYDPAWLGKRMGRPARAEHAAKVVPVRLTDAELGAVMARAEREHLNRSEAIRQALAQWAAAS</sequence>
<dbReference type="RefSeq" id="WP_107749418.1">
    <property type="nucleotide sequence ID" value="NZ_CP015454.1"/>
</dbReference>
<dbReference type="KEGG" id="dpc:A6048_17890"/>
<accession>A0AAD0JTI9</accession>
<organism evidence="2 3">
    <name type="scientific">Dietzia psychralcaliphila</name>
    <dbReference type="NCBI Taxonomy" id="139021"/>
    <lineage>
        <taxon>Bacteria</taxon>
        <taxon>Bacillati</taxon>
        <taxon>Actinomycetota</taxon>
        <taxon>Actinomycetes</taxon>
        <taxon>Mycobacteriales</taxon>
        <taxon>Dietziaceae</taxon>
        <taxon>Dietzia</taxon>
    </lineage>
</organism>
<keyword evidence="3" id="KW-1185">Reference proteome</keyword>
<dbReference type="Pfam" id="PF01402">
    <property type="entry name" value="RHH_1"/>
    <property type="match status" value="1"/>
</dbReference>
<evidence type="ECO:0000313" key="3">
    <source>
        <dbReference type="Proteomes" id="UP000244903"/>
    </source>
</evidence>
<geneLocation type="plasmid" evidence="2 3">
    <name>unnamed</name>
</geneLocation>
<dbReference type="AlphaFoldDB" id="A0AAD0JTI9"/>
<feature type="domain" description="Ribbon-helix-helix protein CopG" evidence="1">
    <location>
        <begin position="46"/>
        <end position="84"/>
    </location>
</feature>
<evidence type="ECO:0000259" key="1">
    <source>
        <dbReference type="Pfam" id="PF01402"/>
    </source>
</evidence>
<reference evidence="2 3" key="1">
    <citation type="submission" date="2016-04" db="EMBL/GenBank/DDBJ databases">
        <title>Complete genome sequence of the haloalkaliphilic hydrocarbon-degrading bacterium Dietzia psychralcaliphila ILA-1T, isolated from a drain of a fish product-processing plant.</title>
        <authorList>
            <person name="Zhao J."/>
            <person name="Hu B."/>
            <person name="Geng S."/>
            <person name="Nie Y."/>
            <person name="Tang Y."/>
        </authorList>
    </citation>
    <scope>NUCLEOTIDE SEQUENCE [LARGE SCALE GENOMIC DNA]</scope>
    <source>
        <strain evidence="2 3">ILA-1</strain>
        <plasmid evidence="2 3">unnamed</plasmid>
    </source>
</reference>
<keyword evidence="2" id="KW-0614">Plasmid</keyword>
<dbReference type="EMBL" id="CP015454">
    <property type="protein sequence ID" value="AWH97610.1"/>
    <property type="molecule type" value="Genomic_DNA"/>
</dbReference>
<name>A0AAD0JTI9_9ACTN</name>
<evidence type="ECO:0000313" key="2">
    <source>
        <dbReference type="EMBL" id="AWH97610.1"/>
    </source>
</evidence>